<dbReference type="PANTHER" id="PTHR33490">
    <property type="entry name" value="BLR5614 PROTEIN-RELATED"/>
    <property type="match status" value="1"/>
</dbReference>
<feature type="domain" description="Transglutaminase-like" evidence="1">
    <location>
        <begin position="22"/>
        <end position="126"/>
    </location>
</feature>
<dbReference type="Proteomes" id="UP000288096">
    <property type="component" value="Unassembled WGS sequence"/>
</dbReference>
<dbReference type="OrthoDB" id="5296450at2"/>
<reference evidence="3" key="2">
    <citation type="submission" date="2019-01" db="EMBL/GenBank/DDBJ databases">
        <title>Genome sequence of Desulfonema ishimotonii strain Tokyo 01.</title>
        <authorList>
            <person name="Fukui M."/>
        </authorList>
    </citation>
    <scope>NUCLEOTIDE SEQUENCE [LARGE SCALE GENOMIC DNA]</scope>
    <source>
        <strain evidence="3">Tokyo 01</strain>
    </source>
</reference>
<evidence type="ECO:0000313" key="3">
    <source>
        <dbReference type="Proteomes" id="UP000288096"/>
    </source>
</evidence>
<sequence length="191" mass="21812">MEEYLKQTEIIDWNHPVILSKAKDLSVNKTSVADVAKSCFEWVRDNIRHIDDYNIQTVSCSASEVITSGSGICYAKSHLLAALLRANRIPAGFCYQRLSINDDGNPYCLHGLNAVFLPKFGWYRIDSRGNREGINAQFSPPKEQLAFQIQFEKEIDFQEILSEPLSEIIEALKKYKTKDELWNNLPDAKLL</sequence>
<gene>
    <name evidence="2" type="ORF">DENIS_2609</name>
</gene>
<organism evidence="2 3">
    <name type="scientific">Desulfonema ishimotonii</name>
    <dbReference type="NCBI Taxonomy" id="45657"/>
    <lineage>
        <taxon>Bacteria</taxon>
        <taxon>Pseudomonadati</taxon>
        <taxon>Thermodesulfobacteriota</taxon>
        <taxon>Desulfobacteria</taxon>
        <taxon>Desulfobacterales</taxon>
        <taxon>Desulfococcaceae</taxon>
        <taxon>Desulfonema</taxon>
    </lineage>
</organism>
<comment type="caution">
    <text evidence="2">The sequence shown here is derived from an EMBL/GenBank/DDBJ whole genome shotgun (WGS) entry which is preliminary data.</text>
</comment>
<evidence type="ECO:0000313" key="2">
    <source>
        <dbReference type="EMBL" id="GBC61647.1"/>
    </source>
</evidence>
<dbReference type="PANTHER" id="PTHR33490:SF3">
    <property type="entry name" value="CONSERVED INTEGRAL MEMBRANE PROTEIN"/>
    <property type="match status" value="1"/>
</dbReference>
<dbReference type="InterPro" id="IPR002931">
    <property type="entry name" value="Transglutaminase-like"/>
</dbReference>
<evidence type="ECO:0000259" key="1">
    <source>
        <dbReference type="Pfam" id="PF01841"/>
    </source>
</evidence>
<accession>A0A401FXE3</accession>
<dbReference type="Pfam" id="PF01841">
    <property type="entry name" value="Transglut_core"/>
    <property type="match status" value="1"/>
</dbReference>
<dbReference type="InterPro" id="IPR038765">
    <property type="entry name" value="Papain-like_cys_pep_sf"/>
</dbReference>
<name>A0A401FXE3_9BACT</name>
<keyword evidence="3" id="KW-1185">Reference proteome</keyword>
<dbReference type="RefSeq" id="WP_124328912.1">
    <property type="nucleotide sequence ID" value="NZ_BEXT01000001.1"/>
</dbReference>
<dbReference type="EMBL" id="BEXT01000001">
    <property type="protein sequence ID" value="GBC61647.1"/>
    <property type="molecule type" value="Genomic_DNA"/>
</dbReference>
<dbReference type="SUPFAM" id="SSF54001">
    <property type="entry name" value="Cysteine proteinases"/>
    <property type="match status" value="1"/>
</dbReference>
<protein>
    <submittedName>
        <fullName evidence="2">Transglutaminase family protein</fullName>
    </submittedName>
</protein>
<reference evidence="3" key="1">
    <citation type="submission" date="2017-11" db="EMBL/GenBank/DDBJ databases">
        <authorList>
            <person name="Watanabe M."/>
            <person name="Kojima H."/>
        </authorList>
    </citation>
    <scope>NUCLEOTIDE SEQUENCE [LARGE SCALE GENOMIC DNA]</scope>
    <source>
        <strain evidence="3">Tokyo 01</strain>
    </source>
</reference>
<proteinExistence type="predicted"/>
<dbReference type="AlphaFoldDB" id="A0A401FXE3"/>
<dbReference type="Gene3D" id="3.10.620.30">
    <property type="match status" value="1"/>
</dbReference>